<reference evidence="2 3" key="1">
    <citation type="submission" date="2019-02" db="EMBL/GenBank/DDBJ databases">
        <title>Genome sequencing of the rare red list fungi Dentipellis fragilis.</title>
        <authorList>
            <person name="Buettner E."/>
            <person name="Kellner H."/>
        </authorList>
    </citation>
    <scope>NUCLEOTIDE SEQUENCE [LARGE SCALE GENOMIC DNA]</scope>
    <source>
        <strain evidence="2 3">DSM 105465</strain>
    </source>
</reference>
<organism evidence="2 3">
    <name type="scientific">Dentipellis fragilis</name>
    <dbReference type="NCBI Taxonomy" id="205917"/>
    <lineage>
        <taxon>Eukaryota</taxon>
        <taxon>Fungi</taxon>
        <taxon>Dikarya</taxon>
        <taxon>Basidiomycota</taxon>
        <taxon>Agaricomycotina</taxon>
        <taxon>Agaricomycetes</taxon>
        <taxon>Russulales</taxon>
        <taxon>Hericiaceae</taxon>
        <taxon>Dentipellis</taxon>
    </lineage>
</organism>
<evidence type="ECO:0000313" key="2">
    <source>
        <dbReference type="EMBL" id="TFY63935.1"/>
    </source>
</evidence>
<name>A0A4Y9YNF4_9AGAM</name>
<comment type="caution">
    <text evidence="2">The sequence shown here is derived from an EMBL/GenBank/DDBJ whole genome shotgun (WGS) entry which is preliminary data.</text>
</comment>
<dbReference type="EMBL" id="SEOQ01000392">
    <property type="protein sequence ID" value="TFY63935.1"/>
    <property type="molecule type" value="Genomic_DNA"/>
</dbReference>
<protein>
    <submittedName>
        <fullName evidence="2">Uncharacterized protein</fullName>
    </submittedName>
</protein>
<gene>
    <name evidence="2" type="ORF">EVG20_g6122</name>
</gene>
<feature type="compositionally biased region" description="Low complexity" evidence="1">
    <location>
        <begin position="51"/>
        <end position="68"/>
    </location>
</feature>
<accession>A0A4Y9YNF4</accession>
<evidence type="ECO:0000313" key="3">
    <source>
        <dbReference type="Proteomes" id="UP000298327"/>
    </source>
</evidence>
<feature type="region of interest" description="Disordered" evidence="1">
    <location>
        <begin position="36"/>
        <end position="78"/>
    </location>
</feature>
<feature type="region of interest" description="Disordered" evidence="1">
    <location>
        <begin position="333"/>
        <end position="390"/>
    </location>
</feature>
<feature type="compositionally biased region" description="Low complexity" evidence="1">
    <location>
        <begin position="353"/>
        <end position="368"/>
    </location>
</feature>
<evidence type="ECO:0000256" key="1">
    <source>
        <dbReference type="SAM" id="MobiDB-lite"/>
    </source>
</evidence>
<dbReference type="OrthoDB" id="2959034at2759"/>
<feature type="compositionally biased region" description="Basic residues" evidence="1">
    <location>
        <begin position="377"/>
        <end position="388"/>
    </location>
</feature>
<feature type="compositionally biased region" description="Basic and acidic residues" evidence="1">
    <location>
        <begin position="1"/>
        <end position="10"/>
    </location>
</feature>
<dbReference type="Proteomes" id="UP000298327">
    <property type="component" value="Unassembled WGS sequence"/>
</dbReference>
<dbReference type="AlphaFoldDB" id="A0A4Y9YNF4"/>
<feature type="region of interest" description="Disordered" evidence="1">
    <location>
        <begin position="1"/>
        <end position="24"/>
    </location>
</feature>
<keyword evidence="3" id="KW-1185">Reference proteome</keyword>
<sequence>MIIDKDKTPFPDDPTPTEAPPSYAYALRGSSTSLATTSYSAPKFTPPRQSPPRASSSFPTALGSLGSRKSSKSSSKSKGKASARWFSFGGLSKNAKQVHATVQGLVRELVKQSPSSEFASVLASCAEACDAQGLGFSSILQDPFIEGHLPVYWAILKRPAEVAKAPTQVPGIELEGDAFVMALLAASSPMSAQTIAEVRLACVLNSDHGLFQRIRRRFRPFAPLSGTDEMLLSDRGVEVAGACDLVTVEEIRGDVGAFVASFDIILFQLRMRVSKTVKIEFIARGRLWYILFRTAPPNTNGHRAGSWLVTLGLTDNSSPTHLDSRLLIEDAGESRPSLEHPPSAPGVPHTPASPSLTPRISLPSIPLLSVPPPPQHPSRRSSHSKKPRPTISLRIKTGSKMLAPPVLPSSAPSEITVSLEESLLGASLQYENSSYIDSEGTLKARLEARLAKPDSDCIIC</sequence>
<proteinExistence type="predicted"/>
<feature type="compositionally biased region" description="Basic residues" evidence="1">
    <location>
        <begin position="69"/>
        <end position="78"/>
    </location>
</feature>